<evidence type="ECO:0000313" key="3">
    <source>
        <dbReference type="EMBL" id="MDT0350645.1"/>
    </source>
</evidence>
<dbReference type="EC" id="1.-.-.-" evidence="3"/>
<feature type="domain" description="FAD dependent oxidoreductase" evidence="2">
    <location>
        <begin position="6"/>
        <end position="353"/>
    </location>
</feature>
<dbReference type="InterPro" id="IPR006076">
    <property type="entry name" value="FAD-dep_OxRdtase"/>
</dbReference>
<organism evidence="3 4">
    <name type="scientific">Pseudonocardia charpentierae</name>
    <dbReference type="NCBI Taxonomy" id="3075545"/>
    <lineage>
        <taxon>Bacteria</taxon>
        <taxon>Bacillati</taxon>
        <taxon>Actinomycetota</taxon>
        <taxon>Actinomycetes</taxon>
        <taxon>Pseudonocardiales</taxon>
        <taxon>Pseudonocardiaceae</taxon>
        <taxon>Pseudonocardia</taxon>
    </lineage>
</organism>
<keyword evidence="4" id="KW-1185">Reference proteome</keyword>
<protein>
    <submittedName>
        <fullName evidence="3">FAD-dependent oxidoreductase</fullName>
        <ecNumber evidence="3">1.-.-.-</ecNumber>
    </submittedName>
</protein>
<dbReference type="Gene3D" id="3.50.50.60">
    <property type="entry name" value="FAD/NAD(P)-binding domain"/>
    <property type="match status" value="1"/>
</dbReference>
<gene>
    <name evidence="3" type="ORF">RM445_14020</name>
</gene>
<dbReference type="SUPFAM" id="SSF51905">
    <property type="entry name" value="FAD/NAD(P)-binding domain"/>
    <property type="match status" value="1"/>
</dbReference>
<reference evidence="4" key="1">
    <citation type="submission" date="2023-07" db="EMBL/GenBank/DDBJ databases">
        <title>30 novel species of actinomycetes from the DSMZ collection.</title>
        <authorList>
            <person name="Nouioui I."/>
        </authorList>
    </citation>
    <scope>NUCLEOTIDE SEQUENCE [LARGE SCALE GENOMIC DNA]</scope>
    <source>
        <strain evidence="4">DSM 45834</strain>
    </source>
</reference>
<evidence type="ECO:0000256" key="1">
    <source>
        <dbReference type="ARBA" id="ARBA00023002"/>
    </source>
</evidence>
<dbReference type="Pfam" id="PF01266">
    <property type="entry name" value="DAO"/>
    <property type="match status" value="1"/>
</dbReference>
<dbReference type="GO" id="GO:0016491">
    <property type="term" value="F:oxidoreductase activity"/>
    <property type="evidence" value="ECO:0007669"/>
    <property type="project" value="UniProtKB-KW"/>
</dbReference>
<evidence type="ECO:0000259" key="2">
    <source>
        <dbReference type="Pfam" id="PF01266"/>
    </source>
</evidence>
<dbReference type="EMBL" id="JAVREJ010000008">
    <property type="protein sequence ID" value="MDT0350645.1"/>
    <property type="molecule type" value="Genomic_DNA"/>
</dbReference>
<dbReference type="Gene3D" id="3.30.9.10">
    <property type="entry name" value="D-Amino Acid Oxidase, subunit A, domain 2"/>
    <property type="match status" value="1"/>
</dbReference>
<dbReference type="PANTHER" id="PTHR13847:SF287">
    <property type="entry name" value="FAD-DEPENDENT OXIDOREDUCTASE DOMAIN-CONTAINING PROTEIN 1"/>
    <property type="match status" value="1"/>
</dbReference>
<name>A0ABU2N9M0_9PSEU</name>
<dbReference type="InterPro" id="IPR036188">
    <property type="entry name" value="FAD/NAD-bd_sf"/>
</dbReference>
<comment type="caution">
    <text evidence="3">The sequence shown here is derived from an EMBL/GenBank/DDBJ whole genome shotgun (WGS) entry which is preliminary data.</text>
</comment>
<evidence type="ECO:0000313" key="4">
    <source>
        <dbReference type="Proteomes" id="UP001183202"/>
    </source>
</evidence>
<dbReference type="RefSeq" id="WP_311556670.1">
    <property type="nucleotide sequence ID" value="NZ_JAVREJ010000008.1"/>
</dbReference>
<keyword evidence="1 3" id="KW-0560">Oxidoreductase</keyword>
<dbReference type="PANTHER" id="PTHR13847">
    <property type="entry name" value="SARCOSINE DEHYDROGENASE-RELATED"/>
    <property type="match status" value="1"/>
</dbReference>
<sequence>MSTPPDIAVVGGGIAGASVAYELAATRSVVLLEAEAALGTHSTARSAATWIPGHGVAAVRALITASGPRFGSLATELGAPPLLSPRPVLWTATDAEAEAALAAQLDERVGEPDAPVRVDPDEARRRCPALRDVYAAALTEAAADVDVAALHDAYVRGLRRRGGTVRTSSRVASVDRDGAGWRIGFADGDALLVGEIVDAAGAWADTVAALAGVPPLGLTPLRRTIAVARVPDPARLQPPDGGPLPMVCEATDRWYFKADGPHLLVSPADETPAQPGDARPDDLDVALALERVEDVTGLGLRSVVTSWAGLRSFVPDRVPVVGSLPEHPGFWFVAGQGGSGIETAPALSALAAAVVTGTSVLPDIALDPAALAPARLATNGPLVQT</sequence>
<accession>A0ABU2N9M0</accession>
<dbReference type="Proteomes" id="UP001183202">
    <property type="component" value="Unassembled WGS sequence"/>
</dbReference>
<proteinExistence type="predicted"/>